<gene>
    <name evidence="1" type="ORF">EV182_001567</name>
</gene>
<proteinExistence type="predicted"/>
<feature type="non-terminal residue" evidence="1">
    <location>
        <position position="412"/>
    </location>
</feature>
<comment type="caution">
    <text evidence="1">The sequence shown here is derived from an EMBL/GenBank/DDBJ whole genome shotgun (WGS) entry which is preliminary data.</text>
</comment>
<evidence type="ECO:0000313" key="1">
    <source>
        <dbReference type="EMBL" id="KAJ1679675.1"/>
    </source>
</evidence>
<accession>A0ACC1HWI8</accession>
<sequence>MILNDKSVSRKHATIIFEECKSEDVIDPDRMYRVVLRDERSKFGVFINDHRLEPGSQANLESGDEIMFGQQNSIFGLRNPEIVLCVSGLRDAVGALPEALVGLAQKLGVKLVNQWGPRCTHLVATKLKVTPKVVNALVANCPIVSVEYLGRMANQQCCYFNIPRDGTLTDDEYQSHIETYLATHSFLPDPEGYLPPADHNNQIDTSLVRWDPQRERTTLFAGKRFVFASRQQWQRFDTVISGAGGDAIYLDIEAEVRKLRLMPSSAISRQFALKDAAKPLAQSFLELAASGSGNYIANGADDDSIQLCITVPSSSTLATASTTDERLDLELMGALLEEAAGELGLRVIRESEIGLAVLFISCDHYCNPSPTIRDFVAPRRNTMTCDNSNKSCDLSPISDVPPGKSLNAARRR</sequence>
<keyword evidence="2" id="KW-1185">Reference proteome</keyword>
<reference evidence="1" key="1">
    <citation type="submission" date="2022-06" db="EMBL/GenBank/DDBJ databases">
        <title>Phylogenomic reconstructions and comparative analyses of Kickxellomycotina fungi.</title>
        <authorList>
            <person name="Reynolds N.K."/>
            <person name="Stajich J.E."/>
            <person name="Barry K."/>
            <person name="Grigoriev I.V."/>
            <person name="Crous P."/>
            <person name="Smith M.E."/>
        </authorList>
    </citation>
    <scope>NUCLEOTIDE SEQUENCE</scope>
    <source>
        <strain evidence="1">RSA 2271</strain>
    </source>
</reference>
<dbReference type="EMBL" id="JAMZIH010000240">
    <property type="protein sequence ID" value="KAJ1679675.1"/>
    <property type="molecule type" value="Genomic_DNA"/>
</dbReference>
<name>A0ACC1HWI8_9FUNG</name>
<organism evidence="1 2">
    <name type="scientific">Spiromyces aspiralis</name>
    <dbReference type="NCBI Taxonomy" id="68401"/>
    <lineage>
        <taxon>Eukaryota</taxon>
        <taxon>Fungi</taxon>
        <taxon>Fungi incertae sedis</taxon>
        <taxon>Zoopagomycota</taxon>
        <taxon>Kickxellomycotina</taxon>
        <taxon>Kickxellomycetes</taxon>
        <taxon>Kickxellales</taxon>
        <taxon>Kickxellaceae</taxon>
        <taxon>Spiromyces</taxon>
    </lineage>
</organism>
<evidence type="ECO:0000313" key="2">
    <source>
        <dbReference type="Proteomes" id="UP001145114"/>
    </source>
</evidence>
<dbReference type="Proteomes" id="UP001145114">
    <property type="component" value="Unassembled WGS sequence"/>
</dbReference>
<protein>
    <submittedName>
        <fullName evidence="1">Uncharacterized protein</fullName>
    </submittedName>
</protein>